<evidence type="ECO:0000313" key="2">
    <source>
        <dbReference type="EMBL" id="AYQ99262.1"/>
    </source>
</evidence>
<keyword evidence="1" id="KW-0472">Membrane</keyword>
<keyword evidence="1" id="KW-0812">Transmembrane</keyword>
<keyword evidence="1" id="KW-1133">Transmembrane helix</keyword>
<accession>A0A3G3LYP0</accession>
<keyword evidence="3" id="KW-1185">Reference proteome</keyword>
<evidence type="ECO:0000313" key="3">
    <source>
        <dbReference type="Proteomes" id="UP000279277"/>
    </source>
</evidence>
<name>A0A3G3LYP0_9CAUD</name>
<dbReference type="EMBL" id="MK016493">
    <property type="protein sequence ID" value="AYQ99262.1"/>
    <property type="molecule type" value="Genomic_DNA"/>
</dbReference>
<protein>
    <submittedName>
        <fullName evidence="2">Uncharacterized protein</fullName>
    </submittedName>
</protein>
<gene>
    <name evidence="2" type="primary">42</name>
    <name evidence="2" type="ORF">PBI_CANTARE_42</name>
</gene>
<reference evidence="2 3" key="1">
    <citation type="submission" date="2018-10" db="EMBL/GenBank/DDBJ databases">
        <authorList>
            <person name="Zack K."/>
            <person name="Garlena R.A."/>
            <person name="Russell D.A."/>
            <person name="Pope W.H."/>
            <person name="Jacobs-Sera D."/>
            <person name="Hatfull G.F."/>
        </authorList>
    </citation>
    <scope>NUCLEOTIDE SEQUENCE [LARGE SCALE GENOMIC DNA]</scope>
</reference>
<dbReference type="Proteomes" id="UP000279277">
    <property type="component" value="Segment"/>
</dbReference>
<evidence type="ECO:0000256" key="1">
    <source>
        <dbReference type="SAM" id="Phobius"/>
    </source>
</evidence>
<dbReference type="GeneID" id="77952978"/>
<dbReference type="KEGG" id="vg:77952978"/>
<sequence>MPVRKGIAELWVKSTSRMRLVGMILVILAVGSSLQIIWTNQVRRDLMECQIQFMDQTVKSLDIRSKTSNEASEALESLIAGLKDSPDGVYTERLYAEYLTKRQEQKQVQVANPYPTIELGEACYGE</sequence>
<proteinExistence type="predicted"/>
<organism evidence="2 3">
    <name type="scientific">Brevibacterium phage Cantare</name>
    <dbReference type="NCBI Taxonomy" id="2338395"/>
    <lineage>
        <taxon>Viruses</taxon>
        <taxon>Duplodnaviria</taxon>
        <taxon>Heunggongvirae</taxon>
        <taxon>Uroviricota</taxon>
        <taxon>Caudoviricetes</taxon>
        <taxon>Cantarevirus</taxon>
        <taxon>Cantarevirus cantare</taxon>
    </lineage>
</organism>
<dbReference type="RefSeq" id="YP_010676617.1">
    <property type="nucleotide sequence ID" value="NC_071014.1"/>
</dbReference>
<feature type="transmembrane region" description="Helical" evidence="1">
    <location>
        <begin position="20"/>
        <end position="38"/>
    </location>
</feature>